<keyword evidence="2" id="KW-1185">Reference proteome</keyword>
<evidence type="ECO:0000313" key="2">
    <source>
        <dbReference type="Proteomes" id="UP001518925"/>
    </source>
</evidence>
<comment type="caution">
    <text evidence="1">The sequence shown here is derived from an EMBL/GenBank/DDBJ whole genome shotgun (WGS) entry which is preliminary data.</text>
</comment>
<protein>
    <submittedName>
        <fullName evidence="1">Cytosolic protein</fullName>
    </submittedName>
</protein>
<organism evidence="1 2">
    <name type="scientific">Bacillus suaedaesalsae</name>
    <dbReference type="NCBI Taxonomy" id="2810349"/>
    <lineage>
        <taxon>Bacteria</taxon>
        <taxon>Bacillati</taxon>
        <taxon>Bacillota</taxon>
        <taxon>Bacilli</taxon>
        <taxon>Bacillales</taxon>
        <taxon>Bacillaceae</taxon>
        <taxon>Bacillus</taxon>
    </lineage>
</organism>
<evidence type="ECO:0000313" key="1">
    <source>
        <dbReference type="EMBL" id="MBM6617505.1"/>
    </source>
</evidence>
<name>A0ABS2DHJ8_9BACI</name>
<dbReference type="RefSeq" id="WP_204202881.1">
    <property type="nucleotide sequence ID" value="NZ_JAFELM010000022.1"/>
</dbReference>
<dbReference type="EMBL" id="JAFELM010000022">
    <property type="protein sequence ID" value="MBM6617505.1"/>
    <property type="molecule type" value="Genomic_DNA"/>
</dbReference>
<reference evidence="1 2" key="1">
    <citation type="submission" date="2021-02" db="EMBL/GenBank/DDBJ databases">
        <title>Bacillus sp. RD4P76, an endophyte from a halophyte.</title>
        <authorList>
            <person name="Sun J.-Q."/>
        </authorList>
    </citation>
    <scope>NUCLEOTIDE SEQUENCE [LARGE SCALE GENOMIC DNA]</scope>
    <source>
        <strain evidence="1 2">RD4P76</strain>
    </source>
</reference>
<sequence length="124" mass="13918">MGAIRSIGQFFSNHCETGEKHEDPSLRTRYYKVTNSNAIKMIDELLSSEPGIKVTSVSKEHGELSVEMTSPKKAFIVVSIISVRPYETAVDFSVTYEGLLSLGYTKVIVKKLYNMINEKLSPLR</sequence>
<dbReference type="Proteomes" id="UP001518925">
    <property type="component" value="Unassembled WGS sequence"/>
</dbReference>
<proteinExistence type="predicted"/>
<accession>A0ABS2DHJ8</accession>
<gene>
    <name evidence="1" type="ORF">JR050_07415</name>
</gene>